<dbReference type="EMBL" id="CM037154">
    <property type="protein sequence ID" value="KAH7860843.1"/>
    <property type="molecule type" value="Genomic_DNA"/>
</dbReference>
<evidence type="ECO:0000313" key="1">
    <source>
        <dbReference type="EMBL" id="KAH7860843.1"/>
    </source>
</evidence>
<evidence type="ECO:0000313" key="2">
    <source>
        <dbReference type="Proteomes" id="UP000828048"/>
    </source>
</evidence>
<organism evidence="1 2">
    <name type="scientific">Vaccinium darrowii</name>
    <dbReference type="NCBI Taxonomy" id="229202"/>
    <lineage>
        <taxon>Eukaryota</taxon>
        <taxon>Viridiplantae</taxon>
        <taxon>Streptophyta</taxon>
        <taxon>Embryophyta</taxon>
        <taxon>Tracheophyta</taxon>
        <taxon>Spermatophyta</taxon>
        <taxon>Magnoliopsida</taxon>
        <taxon>eudicotyledons</taxon>
        <taxon>Gunneridae</taxon>
        <taxon>Pentapetalae</taxon>
        <taxon>asterids</taxon>
        <taxon>Ericales</taxon>
        <taxon>Ericaceae</taxon>
        <taxon>Vaccinioideae</taxon>
        <taxon>Vaccinieae</taxon>
        <taxon>Vaccinium</taxon>
    </lineage>
</organism>
<dbReference type="Proteomes" id="UP000828048">
    <property type="component" value="Chromosome 4"/>
</dbReference>
<protein>
    <submittedName>
        <fullName evidence="1">Uncharacterized protein</fullName>
    </submittedName>
</protein>
<reference evidence="1 2" key="1">
    <citation type="journal article" date="2021" name="Hortic Res">
        <title>High-quality reference genome and annotation aids understanding of berry development for evergreen blueberry (Vaccinium darrowii).</title>
        <authorList>
            <person name="Yu J."/>
            <person name="Hulse-Kemp A.M."/>
            <person name="Babiker E."/>
            <person name="Staton M."/>
        </authorList>
    </citation>
    <scope>NUCLEOTIDE SEQUENCE [LARGE SCALE GENOMIC DNA]</scope>
    <source>
        <strain evidence="2">cv. NJ 8807/NJ 8810</strain>
        <tissue evidence="1">Young leaf</tissue>
    </source>
</reference>
<proteinExistence type="predicted"/>
<gene>
    <name evidence="1" type="ORF">Vadar_018667</name>
</gene>
<comment type="caution">
    <text evidence="1">The sequence shown here is derived from an EMBL/GenBank/DDBJ whole genome shotgun (WGS) entry which is preliminary data.</text>
</comment>
<keyword evidence="2" id="KW-1185">Reference proteome</keyword>
<accession>A0ACB7Z4T6</accession>
<sequence>MNPVMYKSAMEGDLDLLMKHIKVLGEGRKNNTILHHELTPNHNTILHVAVQFGHAHIVKAVLQELPQLVLQRNNKRETPLHMAAREGHADIVNQLILGAKKLEDGKVKEMLRNKSVDVKLLVEEDPEFQHPPNNDKETPLYLAAERGNKGVKVVFALLDTCKSISYSGPGGRTALHAVALKDFTIGQKTIQALLKRQKDLMNQADVNGWTPIHYAACSGNLLWMEEFLSYCPDCWEKVDEKGQNILHIAVCRGGNTPLHLLVASDYNVDELWKHHKADHHVFNRKGMTPIDLLWTNILEKKMSTFADTMDYTFLDPENEGGRIIASKAHDKLAILKRLREENRRKEKAMEEAQEKDKRAREEAEEKEKREREEAHEKEERATLEEQKEKKRKQIKARKASMTVYQSLVIVAALIATISSAAAFVIPGGYDGNQGRDQGMAVLARIAAFKAFTITNTIALASSVTSILLCLSALYYYSIGKGESQITLRYAVAGFAILIAIFSLMLAFITVAFAVLAHSIALAMSTCIIVCIGFIVFFVEVEKFLYQLRRAKLESEAANSGNGAINMV</sequence>
<name>A0ACB7Z4T6_9ERIC</name>